<dbReference type="AlphaFoldDB" id="A0A4Y2IZ90"/>
<evidence type="ECO:0000313" key="1">
    <source>
        <dbReference type="EMBL" id="GBM83015.1"/>
    </source>
</evidence>
<dbReference type="EMBL" id="BGPR01003050">
    <property type="protein sequence ID" value="GBM83015.1"/>
    <property type="molecule type" value="Genomic_DNA"/>
</dbReference>
<evidence type="ECO:0000313" key="2">
    <source>
        <dbReference type="Proteomes" id="UP000499080"/>
    </source>
</evidence>
<organism evidence="1 2">
    <name type="scientific">Araneus ventricosus</name>
    <name type="common">Orbweaver spider</name>
    <name type="synonym">Epeira ventricosa</name>
    <dbReference type="NCBI Taxonomy" id="182803"/>
    <lineage>
        <taxon>Eukaryota</taxon>
        <taxon>Metazoa</taxon>
        <taxon>Ecdysozoa</taxon>
        <taxon>Arthropoda</taxon>
        <taxon>Chelicerata</taxon>
        <taxon>Arachnida</taxon>
        <taxon>Araneae</taxon>
        <taxon>Araneomorphae</taxon>
        <taxon>Entelegynae</taxon>
        <taxon>Araneoidea</taxon>
        <taxon>Araneidae</taxon>
        <taxon>Araneus</taxon>
    </lineage>
</organism>
<gene>
    <name evidence="1" type="ORF">AVEN_65896_1</name>
</gene>
<keyword evidence="2" id="KW-1185">Reference proteome</keyword>
<proteinExistence type="predicted"/>
<sequence length="80" mass="9277">MGVTWGDIGAVRRMFQDFPSKFFKELEGLLGHMWPSVVLEKHYPIPEFARALVVEDLAYCGICDAQFLFLLTVQQQFHAW</sequence>
<reference evidence="1 2" key="1">
    <citation type="journal article" date="2019" name="Sci. Rep.">
        <title>Orb-weaving spider Araneus ventricosus genome elucidates the spidroin gene catalogue.</title>
        <authorList>
            <person name="Kono N."/>
            <person name="Nakamura H."/>
            <person name="Ohtoshi R."/>
            <person name="Moran D.A.P."/>
            <person name="Shinohara A."/>
            <person name="Yoshida Y."/>
            <person name="Fujiwara M."/>
            <person name="Mori M."/>
            <person name="Tomita M."/>
            <person name="Arakawa K."/>
        </authorList>
    </citation>
    <scope>NUCLEOTIDE SEQUENCE [LARGE SCALE GENOMIC DNA]</scope>
</reference>
<protein>
    <submittedName>
        <fullName evidence="1">Uncharacterized protein</fullName>
    </submittedName>
</protein>
<accession>A0A4Y2IZ90</accession>
<dbReference type="OrthoDB" id="6449427at2759"/>
<dbReference type="Proteomes" id="UP000499080">
    <property type="component" value="Unassembled WGS sequence"/>
</dbReference>
<name>A0A4Y2IZ90_ARAVE</name>
<comment type="caution">
    <text evidence="1">The sequence shown here is derived from an EMBL/GenBank/DDBJ whole genome shotgun (WGS) entry which is preliminary data.</text>
</comment>